<evidence type="ECO:0000313" key="3">
    <source>
        <dbReference type="Proteomes" id="UP001177140"/>
    </source>
</evidence>
<proteinExistence type="predicted"/>
<dbReference type="PANTHER" id="PTHR21660">
    <property type="entry name" value="THIOESTERASE SUPERFAMILY MEMBER-RELATED"/>
    <property type="match status" value="1"/>
</dbReference>
<dbReference type="InterPro" id="IPR039298">
    <property type="entry name" value="ACOT13"/>
</dbReference>
<evidence type="ECO:0000256" key="1">
    <source>
        <dbReference type="ARBA" id="ARBA00022801"/>
    </source>
</evidence>
<sequence>MEDDDDAKTIPVQYAENWLETLAKGQYAMDLLGSLHKGGQKASEIEAQALQNLYSIRVRRGLIHCNFIVPESLSDRDGSWRVGAIATLIDIVGACAVHTSFGKLYVTIDLNVSYFSTAKIQKWRLRQKYLGHKGNLSSVMVVIRKKGNGDLVAIGKQWMSAFDINPKGRI</sequence>
<dbReference type="InterPro" id="IPR029069">
    <property type="entry name" value="HotDog_dom_sf"/>
</dbReference>
<dbReference type="Gene3D" id="3.10.129.10">
    <property type="entry name" value="Hotdog Thioesterase"/>
    <property type="match status" value="1"/>
</dbReference>
<evidence type="ECO:0000313" key="2">
    <source>
        <dbReference type="EMBL" id="MCL7046865.1"/>
    </source>
</evidence>
<dbReference type="PANTHER" id="PTHR21660:SF1">
    <property type="entry name" value="ACYL-COENZYME A THIOESTERASE 13"/>
    <property type="match status" value="1"/>
</dbReference>
<name>A0AA41VSV4_PAPNU</name>
<dbReference type="GO" id="GO:0047617">
    <property type="term" value="F:fatty acyl-CoA hydrolase activity"/>
    <property type="evidence" value="ECO:0007669"/>
    <property type="project" value="InterPro"/>
</dbReference>
<dbReference type="AlphaFoldDB" id="A0AA41VSV4"/>
<keyword evidence="1" id="KW-0378">Hydrolase</keyword>
<gene>
    <name evidence="2" type="ORF">MKW94_030659</name>
</gene>
<comment type="caution">
    <text evidence="2">The sequence shown here is derived from an EMBL/GenBank/DDBJ whole genome shotgun (WGS) entry which is preliminary data.</text>
</comment>
<dbReference type="CDD" id="cd03443">
    <property type="entry name" value="PaaI_thioesterase"/>
    <property type="match status" value="1"/>
</dbReference>
<organism evidence="2 3">
    <name type="scientific">Papaver nudicaule</name>
    <name type="common">Iceland poppy</name>
    <dbReference type="NCBI Taxonomy" id="74823"/>
    <lineage>
        <taxon>Eukaryota</taxon>
        <taxon>Viridiplantae</taxon>
        <taxon>Streptophyta</taxon>
        <taxon>Embryophyta</taxon>
        <taxon>Tracheophyta</taxon>
        <taxon>Spermatophyta</taxon>
        <taxon>Magnoliopsida</taxon>
        <taxon>Ranunculales</taxon>
        <taxon>Papaveraceae</taxon>
        <taxon>Papaveroideae</taxon>
        <taxon>Papaver</taxon>
    </lineage>
</organism>
<accession>A0AA41VSV4</accession>
<dbReference type="Proteomes" id="UP001177140">
    <property type="component" value="Unassembled WGS sequence"/>
</dbReference>
<dbReference type="SUPFAM" id="SSF54637">
    <property type="entry name" value="Thioesterase/thiol ester dehydrase-isomerase"/>
    <property type="match status" value="1"/>
</dbReference>
<protein>
    <recommendedName>
        <fullName evidence="4">Thioesterase domain-containing protein</fullName>
    </recommendedName>
</protein>
<keyword evidence="3" id="KW-1185">Reference proteome</keyword>
<dbReference type="EMBL" id="JAJJMA010286635">
    <property type="protein sequence ID" value="MCL7046865.1"/>
    <property type="molecule type" value="Genomic_DNA"/>
</dbReference>
<reference evidence="2" key="1">
    <citation type="submission" date="2022-03" db="EMBL/GenBank/DDBJ databases">
        <title>A functionally conserved STORR gene fusion in Papaver species that diverged 16.8 million years ago.</title>
        <authorList>
            <person name="Catania T."/>
        </authorList>
    </citation>
    <scope>NUCLEOTIDE SEQUENCE</scope>
    <source>
        <strain evidence="2">S-191538</strain>
    </source>
</reference>
<evidence type="ECO:0008006" key="4">
    <source>
        <dbReference type="Google" id="ProtNLM"/>
    </source>
</evidence>